<sequence>MLLADYICTSSKQPISLVAIGFLQGGKHSDVTGLEFVGSVKGEATQDDVVFEIKLQGFEGLVRPKAVTY</sequence>
<organism evidence="1 2">
    <name type="scientific">Xylaria bambusicola</name>
    <dbReference type="NCBI Taxonomy" id="326684"/>
    <lineage>
        <taxon>Eukaryota</taxon>
        <taxon>Fungi</taxon>
        <taxon>Dikarya</taxon>
        <taxon>Ascomycota</taxon>
        <taxon>Pezizomycotina</taxon>
        <taxon>Sordariomycetes</taxon>
        <taxon>Xylariomycetidae</taxon>
        <taxon>Xylariales</taxon>
        <taxon>Xylariaceae</taxon>
        <taxon>Xylaria</taxon>
    </lineage>
</organism>
<keyword evidence="2" id="KW-1185">Reference proteome</keyword>
<evidence type="ECO:0000313" key="2">
    <source>
        <dbReference type="Proteomes" id="UP001305414"/>
    </source>
</evidence>
<gene>
    <name evidence="1" type="ORF">RRF57_009802</name>
</gene>
<accession>A0AAN7ZC70</accession>
<proteinExistence type="predicted"/>
<evidence type="ECO:0000313" key="1">
    <source>
        <dbReference type="EMBL" id="KAK5634088.1"/>
    </source>
</evidence>
<comment type="caution">
    <text evidence="1">The sequence shown here is derived from an EMBL/GenBank/DDBJ whole genome shotgun (WGS) entry which is preliminary data.</text>
</comment>
<name>A0AAN7ZC70_9PEZI</name>
<dbReference type="AlphaFoldDB" id="A0AAN7ZC70"/>
<dbReference type="EMBL" id="JAWHQM010000038">
    <property type="protein sequence ID" value="KAK5634088.1"/>
    <property type="molecule type" value="Genomic_DNA"/>
</dbReference>
<reference evidence="1 2" key="1">
    <citation type="submission" date="2023-10" db="EMBL/GenBank/DDBJ databases">
        <title>Draft genome sequence of Xylaria bambusicola isolate GMP-LS, the root and basal stem rot pathogen of sugarcane in Indonesia.</title>
        <authorList>
            <person name="Selvaraj P."/>
            <person name="Muralishankar V."/>
            <person name="Muruganantham S."/>
            <person name="Sp S."/>
            <person name="Haryani S."/>
            <person name="Lau K.J.X."/>
            <person name="Naqvi N.I."/>
        </authorList>
    </citation>
    <scope>NUCLEOTIDE SEQUENCE [LARGE SCALE GENOMIC DNA]</scope>
    <source>
        <strain evidence="1">GMP-LS</strain>
    </source>
</reference>
<protein>
    <submittedName>
        <fullName evidence="1">Uncharacterized protein</fullName>
    </submittedName>
</protein>
<dbReference type="Proteomes" id="UP001305414">
    <property type="component" value="Unassembled WGS sequence"/>
</dbReference>